<evidence type="ECO:0008006" key="6">
    <source>
        <dbReference type="Google" id="ProtNLM"/>
    </source>
</evidence>
<feature type="repeat" description="PPR" evidence="3">
    <location>
        <begin position="309"/>
        <end position="343"/>
    </location>
</feature>
<sequence length="638" mass="70961">MMAAPTSSRPTTFYLSKVCQLFSFPSLNHISLKSLPWKKVIGNGMASMSAKARFGWSKGGAGLLESPTFDQSRFDPTPQAEEGDMGELRDTRGAVSGDSYKVLPSDNKYLKSNKRTLSLLDQCLTMRNIKQIQSQLIVSGTLFDPFAAGKLIAFCAISKRGDVSHAYLLFHHLPHPTTFIWNTMIRAFAEKKQPIKAISLYKQMLEKSILPNNYTFSFLLKASVDLSDVLFGLQLHEQIIKLGWESYDFVQNGLIHLYATCNCVALARKLFDMSLNLDVISWTAMINGYAKSGELEIARRLFNEMPERNAVSWSALITGYAQVGMFREALELFNEMQLAGFQPNHAGIVGALLACAFLGALDQGRWIHAYVNRSGMEFDTVLGTALIDMYAKCGCIDTALQVFNEMPERDVFAFTSMISGLANHGQSAIAIKFFGKMQKEGIKPNEITFICVLSACSRMGLVEEGMRFFESMSATYGIDPGVEHYGCLVDLLGRAGLLEEAKKLVRAMPMEPDSYVLGALLNACRMHGDFEVGKEMVESLSRRSLDHGGVHVLLSNMYASANQWEDVAKVRKGMEEKKVRKVPGCSLIEVDGVIREFVVGDWSHFLNEEAIFLLLGIDKQLKSLGLDDDFISNEHFSL</sequence>
<evidence type="ECO:0000256" key="3">
    <source>
        <dbReference type="PROSITE-ProRule" id="PRU00708"/>
    </source>
</evidence>
<evidence type="ECO:0000313" key="4">
    <source>
        <dbReference type="EMBL" id="KAJ4960122.1"/>
    </source>
</evidence>
<comment type="similarity">
    <text evidence="1">Belongs to the PPR family. PCMP-H subfamily.</text>
</comment>
<accession>A0A9Q0K283</accession>
<keyword evidence="2" id="KW-0677">Repeat</keyword>
<dbReference type="InterPro" id="IPR046960">
    <property type="entry name" value="PPR_At4g14850-like_plant"/>
</dbReference>
<dbReference type="AlphaFoldDB" id="A0A9Q0K283"/>
<organism evidence="4 5">
    <name type="scientific">Protea cynaroides</name>
    <dbReference type="NCBI Taxonomy" id="273540"/>
    <lineage>
        <taxon>Eukaryota</taxon>
        <taxon>Viridiplantae</taxon>
        <taxon>Streptophyta</taxon>
        <taxon>Embryophyta</taxon>
        <taxon>Tracheophyta</taxon>
        <taxon>Spermatophyta</taxon>
        <taxon>Magnoliopsida</taxon>
        <taxon>Proteales</taxon>
        <taxon>Proteaceae</taxon>
        <taxon>Protea</taxon>
    </lineage>
</organism>
<dbReference type="EMBL" id="JAMYWD010000009">
    <property type="protein sequence ID" value="KAJ4960122.1"/>
    <property type="molecule type" value="Genomic_DNA"/>
</dbReference>
<dbReference type="Pfam" id="PF13041">
    <property type="entry name" value="PPR_2"/>
    <property type="match status" value="3"/>
</dbReference>
<dbReference type="Pfam" id="PF20431">
    <property type="entry name" value="E_motif"/>
    <property type="match status" value="1"/>
</dbReference>
<dbReference type="FunFam" id="1.25.40.10:FF:000333">
    <property type="entry name" value="Pentatricopeptide repeat-containing protein"/>
    <property type="match status" value="1"/>
</dbReference>
<protein>
    <recommendedName>
        <fullName evidence="6">Chlororespiratory reduction 2</fullName>
    </recommendedName>
</protein>
<name>A0A9Q0K283_9MAGN</name>
<feature type="repeat" description="PPR" evidence="3">
    <location>
        <begin position="410"/>
        <end position="444"/>
    </location>
</feature>
<feature type="repeat" description="PPR" evidence="3">
    <location>
        <begin position="278"/>
        <end position="308"/>
    </location>
</feature>
<proteinExistence type="inferred from homology"/>
<dbReference type="SUPFAM" id="SSF81901">
    <property type="entry name" value="HCP-like"/>
    <property type="match status" value="1"/>
</dbReference>
<dbReference type="PROSITE" id="PS51375">
    <property type="entry name" value="PPR"/>
    <property type="match status" value="6"/>
</dbReference>
<dbReference type="PANTHER" id="PTHR47926:SF416">
    <property type="entry name" value="(WILD MALAYSIAN BANANA) HYPOTHETICAL PROTEIN"/>
    <property type="match status" value="1"/>
</dbReference>
<dbReference type="PANTHER" id="PTHR47926">
    <property type="entry name" value="PENTATRICOPEPTIDE REPEAT-CONTAINING PROTEIN"/>
    <property type="match status" value="1"/>
</dbReference>
<dbReference type="GO" id="GO:0003723">
    <property type="term" value="F:RNA binding"/>
    <property type="evidence" value="ECO:0007669"/>
    <property type="project" value="InterPro"/>
</dbReference>
<gene>
    <name evidence="4" type="ORF">NE237_020032</name>
</gene>
<evidence type="ECO:0000313" key="5">
    <source>
        <dbReference type="Proteomes" id="UP001141806"/>
    </source>
</evidence>
<dbReference type="OrthoDB" id="185373at2759"/>
<dbReference type="InterPro" id="IPR046848">
    <property type="entry name" value="E_motif"/>
</dbReference>
<comment type="caution">
    <text evidence="4">The sequence shown here is derived from an EMBL/GenBank/DDBJ whole genome shotgun (WGS) entry which is preliminary data.</text>
</comment>
<dbReference type="Pfam" id="PF01535">
    <property type="entry name" value="PPR"/>
    <property type="match status" value="1"/>
</dbReference>
<dbReference type="Pfam" id="PF12854">
    <property type="entry name" value="PPR_1"/>
    <property type="match status" value="1"/>
</dbReference>
<keyword evidence="5" id="KW-1185">Reference proteome</keyword>
<feature type="repeat" description="PPR" evidence="3">
    <location>
        <begin position="177"/>
        <end position="211"/>
    </location>
</feature>
<dbReference type="Gene3D" id="1.25.40.10">
    <property type="entry name" value="Tetratricopeptide repeat domain"/>
    <property type="match status" value="3"/>
</dbReference>
<dbReference type="FunFam" id="1.25.40.10:FF:000184">
    <property type="entry name" value="Pentatricopeptide repeat-containing protein, chloroplastic"/>
    <property type="match status" value="1"/>
</dbReference>
<evidence type="ECO:0000256" key="2">
    <source>
        <dbReference type="ARBA" id="ARBA00022737"/>
    </source>
</evidence>
<feature type="repeat" description="PPR" evidence="3">
    <location>
        <begin position="379"/>
        <end position="409"/>
    </location>
</feature>
<dbReference type="InterPro" id="IPR002885">
    <property type="entry name" value="PPR_rpt"/>
</dbReference>
<dbReference type="Proteomes" id="UP001141806">
    <property type="component" value="Unassembled WGS sequence"/>
</dbReference>
<evidence type="ECO:0000256" key="1">
    <source>
        <dbReference type="ARBA" id="ARBA00006643"/>
    </source>
</evidence>
<dbReference type="FunFam" id="1.25.40.10:FF:000470">
    <property type="entry name" value="Pentatricopeptide repeat-containing protein At5g66520"/>
    <property type="match status" value="1"/>
</dbReference>
<reference evidence="4" key="1">
    <citation type="journal article" date="2023" name="Plant J.">
        <title>The genome of the king protea, Protea cynaroides.</title>
        <authorList>
            <person name="Chang J."/>
            <person name="Duong T.A."/>
            <person name="Schoeman C."/>
            <person name="Ma X."/>
            <person name="Roodt D."/>
            <person name="Barker N."/>
            <person name="Li Z."/>
            <person name="Van de Peer Y."/>
            <person name="Mizrachi E."/>
        </authorList>
    </citation>
    <scope>NUCLEOTIDE SEQUENCE</scope>
    <source>
        <tissue evidence="4">Young leaves</tissue>
    </source>
</reference>
<dbReference type="GO" id="GO:0009451">
    <property type="term" value="P:RNA modification"/>
    <property type="evidence" value="ECO:0007669"/>
    <property type="project" value="InterPro"/>
</dbReference>
<dbReference type="InterPro" id="IPR011990">
    <property type="entry name" value="TPR-like_helical_dom_sf"/>
</dbReference>
<dbReference type="NCBIfam" id="TIGR00756">
    <property type="entry name" value="PPR"/>
    <property type="match status" value="6"/>
</dbReference>
<feature type="repeat" description="PPR" evidence="3">
    <location>
        <begin position="445"/>
        <end position="480"/>
    </location>
</feature>